<dbReference type="PANTHER" id="PTHR24118">
    <property type="entry name" value="POTE ANKYRIN DOMAIN"/>
    <property type="match status" value="1"/>
</dbReference>
<dbReference type="SMART" id="SM00248">
    <property type="entry name" value="ANK"/>
    <property type="match status" value="4"/>
</dbReference>
<dbReference type="Proteomes" id="UP001627154">
    <property type="component" value="Unassembled WGS sequence"/>
</dbReference>
<protein>
    <recommendedName>
        <fullName evidence="4">PRANC domain-containing protein</fullName>
    </recommendedName>
</protein>
<dbReference type="SUPFAM" id="SSF48403">
    <property type="entry name" value="Ankyrin repeat"/>
    <property type="match status" value="1"/>
</dbReference>
<dbReference type="EMBL" id="JBJJXI010000071">
    <property type="protein sequence ID" value="KAL3396481.1"/>
    <property type="molecule type" value="Genomic_DNA"/>
</dbReference>
<dbReference type="PANTHER" id="PTHR24118:SF99">
    <property type="entry name" value="POTE ANKYRIN DOMAIN FAMILY MEMBER 3C-RELATED"/>
    <property type="match status" value="1"/>
</dbReference>
<dbReference type="PROSITE" id="PS50088">
    <property type="entry name" value="ANK_REPEAT"/>
    <property type="match status" value="1"/>
</dbReference>
<gene>
    <name evidence="2" type="ORF">TKK_009642</name>
</gene>
<keyword evidence="3" id="KW-1185">Reference proteome</keyword>
<evidence type="ECO:0000256" key="1">
    <source>
        <dbReference type="PROSITE-ProRule" id="PRU00023"/>
    </source>
</evidence>
<keyword evidence="1" id="KW-0040">ANK repeat</keyword>
<feature type="repeat" description="ANK" evidence="1">
    <location>
        <begin position="116"/>
        <end position="148"/>
    </location>
</feature>
<sequence>MVKGVTFAFRNHHHVCQRKKIIEIQDWKYYDLEDEGLGMGNVLSQYGYYNDQGKGYNSTKNLLSDESDESVESDESEESDEYIKFLNACEKGYINFVQMNLMAKKVNINAQCKSKQPSTPLHIAIHNSDIELLELLLKYKADPRVEDTGKMTTALHRLCLSISKVMSNRQRDIVLNMIKLVLNYQTNVNEEDKLHVAPVFGLFDYQVHKNTFDSEDKRKMFQYLQKDILKMLLKAGVEVTSESKQERTLLDLVISSCSSRDGVVQIEMRDEVGIEMIELLLQHEVDVTAKSRCVEMRDFYSPLHLAVNRYNFDAVKKLCQLHPNVSTIRFNKLLLNARPRHVMPTAEIALNLINIMMTLSDNNYQFDVSKDLAMIDFLIGTDDVYYGPKQFLSVLAFGSLERIRKFFDLALSRDEEHLIKTTRKYLAIVLKCEMHKSQEMMDFLLKKANVVGDSKGYLNDFNIDLELQRMKSLKISKKASLYDVCKLHPKQAYFDVLINSDYRSIVRSAEFDQMFPQCAGIIRGHLVRAEVNAWCDLTVVTLAELHYDLTDAASQQLINYASYEDKLSWAKQIQALRKDVY</sequence>
<dbReference type="Gene3D" id="1.25.40.20">
    <property type="entry name" value="Ankyrin repeat-containing domain"/>
    <property type="match status" value="2"/>
</dbReference>
<evidence type="ECO:0000313" key="3">
    <source>
        <dbReference type="Proteomes" id="UP001627154"/>
    </source>
</evidence>
<name>A0ABD2WTU8_9HYME</name>
<evidence type="ECO:0000313" key="2">
    <source>
        <dbReference type="EMBL" id="KAL3396481.1"/>
    </source>
</evidence>
<dbReference type="PROSITE" id="PS50297">
    <property type="entry name" value="ANK_REP_REGION"/>
    <property type="match status" value="1"/>
</dbReference>
<evidence type="ECO:0008006" key="4">
    <source>
        <dbReference type="Google" id="ProtNLM"/>
    </source>
</evidence>
<reference evidence="2 3" key="1">
    <citation type="journal article" date="2024" name="bioRxiv">
        <title>A reference genome for Trichogramma kaykai: A tiny desert-dwelling parasitoid wasp with competing sex-ratio distorters.</title>
        <authorList>
            <person name="Culotta J."/>
            <person name="Lindsey A.R."/>
        </authorList>
    </citation>
    <scope>NUCLEOTIDE SEQUENCE [LARGE SCALE GENOMIC DNA]</scope>
    <source>
        <strain evidence="2 3">KSX58</strain>
    </source>
</reference>
<dbReference type="AlphaFoldDB" id="A0ABD2WTU8"/>
<organism evidence="2 3">
    <name type="scientific">Trichogramma kaykai</name>
    <dbReference type="NCBI Taxonomy" id="54128"/>
    <lineage>
        <taxon>Eukaryota</taxon>
        <taxon>Metazoa</taxon>
        <taxon>Ecdysozoa</taxon>
        <taxon>Arthropoda</taxon>
        <taxon>Hexapoda</taxon>
        <taxon>Insecta</taxon>
        <taxon>Pterygota</taxon>
        <taxon>Neoptera</taxon>
        <taxon>Endopterygota</taxon>
        <taxon>Hymenoptera</taxon>
        <taxon>Apocrita</taxon>
        <taxon>Proctotrupomorpha</taxon>
        <taxon>Chalcidoidea</taxon>
        <taxon>Trichogrammatidae</taxon>
        <taxon>Trichogramma</taxon>
    </lineage>
</organism>
<accession>A0ABD2WTU8</accession>
<dbReference type="InterPro" id="IPR036770">
    <property type="entry name" value="Ankyrin_rpt-contain_sf"/>
</dbReference>
<comment type="caution">
    <text evidence="2">The sequence shown here is derived from an EMBL/GenBank/DDBJ whole genome shotgun (WGS) entry which is preliminary data.</text>
</comment>
<dbReference type="Pfam" id="PF12796">
    <property type="entry name" value="Ank_2"/>
    <property type="match status" value="1"/>
</dbReference>
<dbReference type="InterPro" id="IPR002110">
    <property type="entry name" value="Ankyrin_rpt"/>
</dbReference>
<proteinExistence type="predicted"/>